<evidence type="ECO:0000313" key="3">
    <source>
        <dbReference type="Proteomes" id="UP000694844"/>
    </source>
</evidence>
<reference evidence="4" key="1">
    <citation type="submission" date="2025-08" db="UniProtKB">
        <authorList>
            <consortium name="RefSeq"/>
        </authorList>
    </citation>
    <scope>IDENTIFICATION</scope>
    <source>
        <tissue evidence="4">Whole sample</tissue>
    </source>
</reference>
<dbReference type="PANTHER" id="PTHR23176:SF129">
    <property type="entry name" value="RHO GTPASE ACTIVATING PROTEIN AT 16F, ISOFORM E-RELATED"/>
    <property type="match status" value="1"/>
</dbReference>
<dbReference type="AlphaFoldDB" id="A0A8B8BQL2"/>
<dbReference type="InterPro" id="IPR008936">
    <property type="entry name" value="Rho_GTPase_activation_prot"/>
</dbReference>
<dbReference type="InterPro" id="IPR050729">
    <property type="entry name" value="Rho-GAP"/>
</dbReference>
<dbReference type="PROSITE" id="PS50238">
    <property type="entry name" value="RHOGAP"/>
    <property type="match status" value="1"/>
</dbReference>
<dbReference type="GO" id="GO:0005737">
    <property type="term" value="C:cytoplasm"/>
    <property type="evidence" value="ECO:0007669"/>
    <property type="project" value="TreeGrafter"/>
</dbReference>
<name>A0A8B8BQL2_CRAVI</name>
<dbReference type="RefSeq" id="XP_022305633.1">
    <property type="nucleotide sequence ID" value="XM_022449925.1"/>
</dbReference>
<gene>
    <name evidence="4" type="primary">LOC111112437</name>
</gene>
<dbReference type="PANTHER" id="PTHR23176">
    <property type="entry name" value="RHO/RAC/CDC GTPASE-ACTIVATING PROTEIN"/>
    <property type="match status" value="1"/>
</dbReference>
<dbReference type="OrthoDB" id="79452at2759"/>
<dbReference type="GO" id="GO:0005096">
    <property type="term" value="F:GTPase activator activity"/>
    <property type="evidence" value="ECO:0007669"/>
    <property type="project" value="UniProtKB-KW"/>
</dbReference>
<keyword evidence="3" id="KW-1185">Reference proteome</keyword>
<dbReference type="Pfam" id="PF00620">
    <property type="entry name" value="RhoGAP"/>
    <property type="match status" value="1"/>
</dbReference>
<feature type="domain" description="Rho-GAP" evidence="2">
    <location>
        <begin position="1"/>
        <end position="181"/>
    </location>
</feature>
<dbReference type="Gene3D" id="1.10.555.10">
    <property type="entry name" value="Rho GTPase activation protein"/>
    <property type="match status" value="1"/>
</dbReference>
<dbReference type="GeneID" id="111112437"/>
<evidence type="ECO:0000256" key="1">
    <source>
        <dbReference type="ARBA" id="ARBA00022468"/>
    </source>
</evidence>
<sequence>MLYGALPLNRLDHDGIYRISGNLAQIQKLRCQVDQDAELNLNSETHKDHYNLDDECWDIHVLTGSLKLFFRELKEPLFTFNLFDRFIPALSREKNADRLKAVRELINTLPKYNYETLKHLLAHLCKVVDQSKENRMQVHNVAIVFGPTLIWPETVTPNLAANMIYQSRIVEYCLLEFKNIFSCNGNFDY</sequence>
<proteinExistence type="predicted"/>
<evidence type="ECO:0000313" key="4">
    <source>
        <dbReference type="RefSeq" id="XP_022305633.1"/>
    </source>
</evidence>
<dbReference type="SUPFAM" id="SSF48350">
    <property type="entry name" value="GTPase activation domain, GAP"/>
    <property type="match status" value="1"/>
</dbReference>
<dbReference type="KEGG" id="cvn:111112437"/>
<dbReference type="SMART" id="SM00324">
    <property type="entry name" value="RhoGAP"/>
    <property type="match status" value="1"/>
</dbReference>
<dbReference type="Proteomes" id="UP000694844">
    <property type="component" value="Chromosome 9"/>
</dbReference>
<dbReference type="GO" id="GO:0007165">
    <property type="term" value="P:signal transduction"/>
    <property type="evidence" value="ECO:0007669"/>
    <property type="project" value="InterPro"/>
</dbReference>
<evidence type="ECO:0000259" key="2">
    <source>
        <dbReference type="PROSITE" id="PS50238"/>
    </source>
</evidence>
<dbReference type="InterPro" id="IPR000198">
    <property type="entry name" value="RhoGAP_dom"/>
</dbReference>
<accession>A0A8B8BQL2</accession>
<keyword evidence="1" id="KW-0343">GTPase activation</keyword>
<organism evidence="3 4">
    <name type="scientific">Crassostrea virginica</name>
    <name type="common">Eastern oyster</name>
    <dbReference type="NCBI Taxonomy" id="6565"/>
    <lineage>
        <taxon>Eukaryota</taxon>
        <taxon>Metazoa</taxon>
        <taxon>Spiralia</taxon>
        <taxon>Lophotrochozoa</taxon>
        <taxon>Mollusca</taxon>
        <taxon>Bivalvia</taxon>
        <taxon>Autobranchia</taxon>
        <taxon>Pteriomorphia</taxon>
        <taxon>Ostreida</taxon>
        <taxon>Ostreoidea</taxon>
        <taxon>Ostreidae</taxon>
        <taxon>Crassostrea</taxon>
    </lineage>
</organism>
<protein>
    <submittedName>
        <fullName evidence="4">Rho GTPase-activating protein 15-like</fullName>
    </submittedName>
</protein>